<evidence type="ECO:0000256" key="8">
    <source>
        <dbReference type="PROSITE-ProRule" id="PRU00042"/>
    </source>
</evidence>
<dbReference type="InterPro" id="IPR013087">
    <property type="entry name" value="Znf_C2H2_type"/>
</dbReference>
<dbReference type="PANTHER" id="PTHR19818">
    <property type="entry name" value="ZINC FINGER PROTEIN ZIC AND GLI"/>
    <property type="match status" value="1"/>
</dbReference>
<protein>
    <recommendedName>
        <fullName evidence="10">C2H2-type domain-containing protein</fullName>
    </recommendedName>
</protein>
<keyword evidence="6" id="KW-0238">DNA-binding</keyword>
<feature type="region of interest" description="Disordered" evidence="9">
    <location>
        <begin position="289"/>
        <end position="315"/>
    </location>
</feature>
<evidence type="ECO:0000259" key="10">
    <source>
        <dbReference type="PROSITE" id="PS50157"/>
    </source>
</evidence>
<gene>
    <name evidence="11" type="ORF">PSTT_03406</name>
</gene>
<keyword evidence="2" id="KW-0479">Metal-binding</keyword>
<evidence type="ECO:0000256" key="1">
    <source>
        <dbReference type="ARBA" id="ARBA00004123"/>
    </source>
</evidence>
<keyword evidence="3" id="KW-0677">Repeat</keyword>
<dbReference type="EMBL" id="PKSL01000022">
    <property type="protein sequence ID" value="POW13815.1"/>
    <property type="molecule type" value="Genomic_DNA"/>
</dbReference>
<feature type="compositionally biased region" description="Polar residues" evidence="9">
    <location>
        <begin position="153"/>
        <end position="163"/>
    </location>
</feature>
<dbReference type="PROSITE" id="PS50157">
    <property type="entry name" value="ZINC_FINGER_C2H2_2"/>
    <property type="match status" value="4"/>
</dbReference>
<dbReference type="PROSITE" id="PS00028">
    <property type="entry name" value="ZINC_FINGER_C2H2_1"/>
    <property type="match status" value="3"/>
</dbReference>
<dbReference type="Gene3D" id="6.10.140.370">
    <property type="match status" value="1"/>
</dbReference>
<feature type="region of interest" description="Disordered" evidence="9">
    <location>
        <begin position="1"/>
        <end position="54"/>
    </location>
</feature>
<sequence length="628" mass="70518">LNQPPPRLTKENSLPTSSVDKQNPHLQNWTNGGTESERGGDDGEGQQPRLLEPSIPNRSATIYYYDYYSSRRPSIRIMVLLKRTLSAVRRPEREIICTLENCQQQQPPIPGPSNTGDGSEDCDCCLAGCPPSPISLEPCIECDQPVPNNSLLLRPTPSITTNQSHPSPSLASSVSRNDFEDFPPPINHNPDALEQDIIWINKDLEELIKCCCCDEPTQSETLPIHHADAHPSHHVNFDMFDRPPIQYPQSSKPVLSASEERRFKCQWKDCNLEFNDRFKLTEHVNISHLFPQSPTHNPTTATTTTRTDQSSSETGTTIDGFFANYGIPSHHSSPHLSTENLFFDFSTTHSTDSLLAKSNSSLFSPRSPSIDPLLQPQLSRGPSSTTKPRNDIYHQLVCRWGSCTGQTFANTAELTEHISTDHVGSGKSNYTCLWENCYCTTKPKSKTDDHELPTADNTVRKSFSQRQKLMRHLQTHTGDKPFECECCGKRFGEMTTLVQHRRTHTNEKPYKCLIEGCGKSFALQSALTIHKRTHTGSKPFKCPVKGCHGSFSESSNLSKHMDPFGRQEVRMSYLWEEVYESDNIHHNLSISGPDEEEGDVVSTNVKRKASDLSQLPKRKLKLTSTTTQ</sequence>
<dbReference type="FunFam" id="3.30.160.60:FF:001498">
    <property type="entry name" value="Zinc finger protein 404"/>
    <property type="match status" value="1"/>
</dbReference>
<feature type="domain" description="C2H2-type" evidence="10">
    <location>
        <begin position="263"/>
        <end position="293"/>
    </location>
</feature>
<evidence type="ECO:0000256" key="9">
    <source>
        <dbReference type="SAM" id="MobiDB-lite"/>
    </source>
</evidence>
<feature type="compositionally biased region" description="Polar residues" evidence="9">
    <location>
        <begin position="376"/>
        <end position="387"/>
    </location>
</feature>
<dbReference type="InterPro" id="IPR050329">
    <property type="entry name" value="GLI_C2H2-zinc-finger"/>
</dbReference>
<evidence type="ECO:0000256" key="6">
    <source>
        <dbReference type="ARBA" id="ARBA00023125"/>
    </source>
</evidence>
<evidence type="ECO:0000256" key="7">
    <source>
        <dbReference type="ARBA" id="ARBA00023242"/>
    </source>
</evidence>
<comment type="caution">
    <text evidence="11">The sequence shown here is derived from an EMBL/GenBank/DDBJ whole genome shotgun (WGS) entry which is preliminary data.</text>
</comment>
<evidence type="ECO:0000313" key="12">
    <source>
        <dbReference type="Proteomes" id="UP000239156"/>
    </source>
</evidence>
<feature type="compositionally biased region" description="Low complexity" evidence="9">
    <location>
        <begin position="295"/>
        <end position="314"/>
    </location>
</feature>
<dbReference type="Pfam" id="PF00096">
    <property type="entry name" value="zf-C2H2"/>
    <property type="match status" value="1"/>
</dbReference>
<dbReference type="AlphaFoldDB" id="A0A2S4VWA1"/>
<dbReference type="Gene3D" id="3.30.160.60">
    <property type="entry name" value="Classic Zinc Finger"/>
    <property type="match status" value="4"/>
</dbReference>
<dbReference type="VEuPathDB" id="FungiDB:PSHT_06412"/>
<accession>A0A2S4VWA1</accession>
<keyword evidence="4 8" id="KW-0863">Zinc-finger</keyword>
<feature type="region of interest" description="Disordered" evidence="9">
    <location>
        <begin position="586"/>
        <end position="628"/>
    </location>
</feature>
<feature type="region of interest" description="Disordered" evidence="9">
    <location>
        <begin position="153"/>
        <end position="183"/>
    </location>
</feature>
<organism evidence="11 12">
    <name type="scientific">Puccinia striiformis</name>
    <dbReference type="NCBI Taxonomy" id="27350"/>
    <lineage>
        <taxon>Eukaryota</taxon>
        <taxon>Fungi</taxon>
        <taxon>Dikarya</taxon>
        <taxon>Basidiomycota</taxon>
        <taxon>Pucciniomycotina</taxon>
        <taxon>Pucciniomycetes</taxon>
        <taxon>Pucciniales</taxon>
        <taxon>Pucciniaceae</taxon>
        <taxon>Puccinia</taxon>
    </lineage>
</organism>
<feature type="non-terminal residue" evidence="11">
    <location>
        <position position="1"/>
    </location>
</feature>
<evidence type="ECO:0000256" key="3">
    <source>
        <dbReference type="ARBA" id="ARBA00022737"/>
    </source>
</evidence>
<dbReference type="InterPro" id="IPR036236">
    <property type="entry name" value="Znf_C2H2_sf"/>
</dbReference>
<evidence type="ECO:0000256" key="2">
    <source>
        <dbReference type="ARBA" id="ARBA00022723"/>
    </source>
</evidence>
<dbReference type="GO" id="GO:0045944">
    <property type="term" value="P:positive regulation of transcription by RNA polymerase II"/>
    <property type="evidence" value="ECO:0007669"/>
    <property type="project" value="UniProtKB-ARBA"/>
</dbReference>
<feature type="domain" description="C2H2-type" evidence="10">
    <location>
        <begin position="510"/>
        <end position="539"/>
    </location>
</feature>
<dbReference type="GO" id="GO:0008270">
    <property type="term" value="F:zinc ion binding"/>
    <property type="evidence" value="ECO:0007669"/>
    <property type="project" value="UniProtKB-KW"/>
</dbReference>
<dbReference type="SMART" id="SM00355">
    <property type="entry name" value="ZnF_C2H2"/>
    <property type="match status" value="6"/>
</dbReference>
<dbReference type="GO" id="GO:0000978">
    <property type="term" value="F:RNA polymerase II cis-regulatory region sequence-specific DNA binding"/>
    <property type="evidence" value="ECO:0007669"/>
    <property type="project" value="TreeGrafter"/>
</dbReference>
<evidence type="ECO:0000313" key="11">
    <source>
        <dbReference type="EMBL" id="POW13815.1"/>
    </source>
</evidence>
<dbReference type="SUPFAM" id="SSF57667">
    <property type="entry name" value="beta-beta-alpha zinc fingers"/>
    <property type="match status" value="3"/>
</dbReference>
<comment type="subcellular location">
    <subcellularLocation>
        <location evidence="1">Nucleus</location>
    </subcellularLocation>
</comment>
<evidence type="ECO:0000256" key="4">
    <source>
        <dbReference type="ARBA" id="ARBA00022771"/>
    </source>
</evidence>
<keyword evidence="7" id="KW-0539">Nucleus</keyword>
<dbReference type="Proteomes" id="UP000239156">
    <property type="component" value="Unassembled WGS sequence"/>
</dbReference>
<feature type="compositionally biased region" description="Low complexity" evidence="9">
    <location>
        <begin position="164"/>
        <end position="175"/>
    </location>
</feature>
<dbReference type="VEuPathDB" id="FungiDB:PSTT_03406"/>
<dbReference type="GO" id="GO:0000981">
    <property type="term" value="F:DNA-binding transcription factor activity, RNA polymerase II-specific"/>
    <property type="evidence" value="ECO:0007669"/>
    <property type="project" value="TreeGrafter"/>
</dbReference>
<dbReference type="PANTHER" id="PTHR19818:SF139">
    <property type="entry name" value="PAIR-RULE PROTEIN ODD-PAIRED"/>
    <property type="match status" value="1"/>
</dbReference>
<keyword evidence="12" id="KW-1185">Reference proteome</keyword>
<feature type="region of interest" description="Disordered" evidence="9">
    <location>
        <begin position="361"/>
        <end position="387"/>
    </location>
</feature>
<evidence type="ECO:0000256" key="5">
    <source>
        <dbReference type="ARBA" id="ARBA00022833"/>
    </source>
</evidence>
<feature type="compositionally biased region" description="Polar residues" evidence="9">
    <location>
        <begin position="11"/>
        <end position="34"/>
    </location>
</feature>
<feature type="domain" description="C2H2-type" evidence="10">
    <location>
        <begin position="482"/>
        <end position="509"/>
    </location>
</feature>
<dbReference type="FunFam" id="3.30.160.60:FF:000104">
    <property type="entry name" value="Transcriptional repressor protein YY1"/>
    <property type="match status" value="1"/>
</dbReference>
<proteinExistence type="predicted"/>
<keyword evidence="5" id="KW-0862">Zinc</keyword>
<reference evidence="11" key="1">
    <citation type="submission" date="2017-12" db="EMBL/GenBank/DDBJ databases">
        <title>Gene loss provides genomic basis for host adaptation in cereal stripe rust fungi.</title>
        <authorList>
            <person name="Xia C."/>
        </authorList>
    </citation>
    <scope>NUCLEOTIDE SEQUENCE [LARGE SCALE GENOMIC DNA]</scope>
    <source>
        <strain evidence="11">93-210</strain>
    </source>
</reference>
<feature type="non-terminal residue" evidence="11">
    <location>
        <position position="628"/>
    </location>
</feature>
<dbReference type="GO" id="GO:0005634">
    <property type="term" value="C:nucleus"/>
    <property type="evidence" value="ECO:0007669"/>
    <property type="project" value="UniProtKB-SubCell"/>
</dbReference>
<feature type="domain" description="C2H2-type" evidence="10">
    <location>
        <begin position="461"/>
        <end position="481"/>
    </location>
</feature>
<name>A0A2S4VWA1_9BASI</name>